<organism evidence="3 4">
    <name type="scientific">Kitasatospora terrestris</name>
    <dbReference type="NCBI Taxonomy" id="258051"/>
    <lineage>
        <taxon>Bacteria</taxon>
        <taxon>Bacillati</taxon>
        <taxon>Actinomycetota</taxon>
        <taxon>Actinomycetes</taxon>
        <taxon>Kitasatosporales</taxon>
        <taxon>Streptomycetaceae</taxon>
        <taxon>Kitasatospora</taxon>
    </lineage>
</organism>
<dbReference type="Pfam" id="PF01323">
    <property type="entry name" value="DSBA"/>
    <property type="match status" value="1"/>
</dbReference>
<proteinExistence type="predicted"/>
<evidence type="ECO:0000313" key="4">
    <source>
        <dbReference type="Proteomes" id="UP001501752"/>
    </source>
</evidence>
<evidence type="ECO:0000259" key="2">
    <source>
        <dbReference type="Pfam" id="PF01323"/>
    </source>
</evidence>
<gene>
    <name evidence="3" type="ORF">GCM10023235_67210</name>
</gene>
<dbReference type="Gene3D" id="3.40.30.10">
    <property type="entry name" value="Glutaredoxin"/>
    <property type="match status" value="1"/>
</dbReference>
<keyword evidence="4" id="KW-1185">Reference proteome</keyword>
<dbReference type="SUPFAM" id="SSF52833">
    <property type="entry name" value="Thioredoxin-like"/>
    <property type="match status" value="1"/>
</dbReference>
<dbReference type="InterPro" id="IPR036249">
    <property type="entry name" value="Thioredoxin-like_sf"/>
</dbReference>
<dbReference type="RefSeq" id="WP_345700666.1">
    <property type="nucleotide sequence ID" value="NZ_BAABIS010000001.1"/>
</dbReference>
<name>A0ABP9EF96_9ACTN</name>
<accession>A0ABP9EF96</accession>
<feature type="region of interest" description="Disordered" evidence="1">
    <location>
        <begin position="253"/>
        <end position="275"/>
    </location>
</feature>
<dbReference type="InterPro" id="IPR001853">
    <property type="entry name" value="DSBA-like_thioredoxin_dom"/>
</dbReference>
<sequence>MTGGASALEVVEYTDPFCPWAWGAEPVLRRLRRELDGVAVHRRVFGILFDEDEEPAPDPAAETAWYAGFVARVSGHTGAPRPVRLRWVAASSWPASLAAAAAEQQGPEVAERVLRRLRESAFVRGEPADTPERIAAALHGVPGLDADRLATAAASPAVRERVARDRAETRAPRAEVVGLRGDGPHPGGAKETEDGYRYALPTVAFHGPAGCRVVPGWRGLEEYLAAARAVRPGLPSAPRGRPDPAELLHRHRSLTAPEAPDGPPPGAVTLTTGAGPLHLSAAEAAVSPLLSDPH</sequence>
<evidence type="ECO:0000313" key="3">
    <source>
        <dbReference type="EMBL" id="GAA4877721.1"/>
    </source>
</evidence>
<evidence type="ECO:0000256" key="1">
    <source>
        <dbReference type="SAM" id="MobiDB-lite"/>
    </source>
</evidence>
<feature type="domain" description="DSBA-like thioredoxin" evidence="2">
    <location>
        <begin position="10"/>
        <end position="170"/>
    </location>
</feature>
<dbReference type="EMBL" id="BAABIS010000001">
    <property type="protein sequence ID" value="GAA4877721.1"/>
    <property type="molecule type" value="Genomic_DNA"/>
</dbReference>
<comment type="caution">
    <text evidence="3">The sequence shown here is derived from an EMBL/GenBank/DDBJ whole genome shotgun (WGS) entry which is preliminary data.</text>
</comment>
<reference evidence="4" key="1">
    <citation type="journal article" date="2019" name="Int. J. Syst. Evol. Microbiol.">
        <title>The Global Catalogue of Microorganisms (GCM) 10K type strain sequencing project: providing services to taxonomists for standard genome sequencing and annotation.</title>
        <authorList>
            <consortium name="The Broad Institute Genomics Platform"/>
            <consortium name="The Broad Institute Genome Sequencing Center for Infectious Disease"/>
            <person name="Wu L."/>
            <person name="Ma J."/>
        </authorList>
    </citation>
    <scope>NUCLEOTIDE SEQUENCE [LARGE SCALE GENOMIC DNA]</scope>
    <source>
        <strain evidence="4">JCM 13006</strain>
    </source>
</reference>
<protein>
    <recommendedName>
        <fullName evidence="2">DSBA-like thioredoxin domain-containing protein</fullName>
    </recommendedName>
</protein>
<dbReference type="Proteomes" id="UP001501752">
    <property type="component" value="Unassembled WGS sequence"/>
</dbReference>